<dbReference type="InterPro" id="IPR013525">
    <property type="entry name" value="ABC2_TM"/>
</dbReference>
<evidence type="ECO:0000256" key="4">
    <source>
        <dbReference type="ARBA" id="ARBA00023136"/>
    </source>
</evidence>
<feature type="transmembrane region" description="Helical" evidence="5">
    <location>
        <begin position="305"/>
        <end position="323"/>
    </location>
</feature>
<evidence type="ECO:0000256" key="5">
    <source>
        <dbReference type="SAM" id="Phobius"/>
    </source>
</evidence>
<reference evidence="7 8" key="1">
    <citation type="journal article" date="2016" name="Antonie Van Leeuwenhoek">
        <title>Denitratimonas tolerans gen. nov., sp. nov., a denitrifying bacterium isolated from a bioreactor for tannery wastewater treatment.</title>
        <authorList>
            <person name="Han S.I."/>
            <person name="Kim J.O."/>
            <person name="Lee Y.R."/>
            <person name="Ekpeghere K.I."/>
            <person name="Koh S.C."/>
            <person name="Whang K.S."/>
        </authorList>
    </citation>
    <scope>NUCLEOTIDE SEQUENCE [LARGE SCALE GENOMIC DNA]</scope>
    <source>
        <strain evidence="7 8">KACC 17565</strain>
    </source>
</reference>
<dbReference type="AlphaFoldDB" id="A0AAW9RBD4"/>
<organism evidence="7 8">
    <name type="scientific">Denitratimonas tolerans</name>
    <dbReference type="NCBI Taxonomy" id="1338420"/>
    <lineage>
        <taxon>Bacteria</taxon>
        <taxon>Pseudomonadati</taxon>
        <taxon>Pseudomonadota</taxon>
        <taxon>Gammaproteobacteria</taxon>
        <taxon>Lysobacterales</taxon>
        <taxon>Lysobacteraceae</taxon>
        <taxon>Denitratimonas</taxon>
    </lineage>
</organism>
<evidence type="ECO:0000313" key="7">
    <source>
        <dbReference type="EMBL" id="MEJ1250339.1"/>
    </source>
</evidence>
<evidence type="ECO:0000256" key="2">
    <source>
        <dbReference type="ARBA" id="ARBA00022692"/>
    </source>
</evidence>
<feature type="transmembrane region" description="Helical" evidence="5">
    <location>
        <begin position="21"/>
        <end position="44"/>
    </location>
</feature>
<feature type="transmembrane region" description="Helical" evidence="5">
    <location>
        <begin position="233"/>
        <end position="258"/>
    </location>
</feature>
<evidence type="ECO:0000313" key="8">
    <source>
        <dbReference type="Proteomes" id="UP001364472"/>
    </source>
</evidence>
<protein>
    <submittedName>
        <fullName evidence="7">ABC transporter permease</fullName>
    </submittedName>
</protein>
<dbReference type="RefSeq" id="WP_337336041.1">
    <property type="nucleotide sequence ID" value="NZ_JBBDHC010000018.1"/>
</dbReference>
<sequence>MSPISVVMMKELVDLARDRRTVLISLLMGPILIVGLVVGMGAVMQKKMTTQMEKTLEVPLIGAEQAPNLVAFLARHNIQAEAPPENAETAIAQQDADVILRVSARYADDWRAGKPALVEILFDSTRDDSRIPVARVDAVLQAYAQQAGALRLLSRGVDPGVGMPLAAAHVDLATPMSRVGQALAFLPYFLIMSAFLGGAYLVIDVTAGERERQSLEPLLATPASRRAIMSGKILAACVFGVLSLVLMLAAFKAAFWLAPAGVKVDVSLLAMAKLLLILLPTVLFGTCLLTVIAASVKSVKEAQSYMSLLFLVPMLPTFFLLISPVKNELWMLAIPFLSQNQMIMMVLRGETLTALDWSLYTAVGVAVSAVLWWIAARMYHREHLAVSA</sequence>
<accession>A0AAW9RBD4</accession>
<keyword evidence="4 5" id="KW-0472">Membrane</keyword>
<dbReference type="EMBL" id="JBBDHC010000018">
    <property type="protein sequence ID" value="MEJ1250339.1"/>
    <property type="molecule type" value="Genomic_DNA"/>
</dbReference>
<feature type="transmembrane region" description="Helical" evidence="5">
    <location>
        <begin position="270"/>
        <end position="293"/>
    </location>
</feature>
<evidence type="ECO:0000256" key="1">
    <source>
        <dbReference type="ARBA" id="ARBA00004141"/>
    </source>
</evidence>
<feature type="transmembrane region" description="Helical" evidence="5">
    <location>
        <begin position="359"/>
        <end position="379"/>
    </location>
</feature>
<evidence type="ECO:0000256" key="3">
    <source>
        <dbReference type="ARBA" id="ARBA00022989"/>
    </source>
</evidence>
<evidence type="ECO:0000259" key="6">
    <source>
        <dbReference type="Pfam" id="PF12698"/>
    </source>
</evidence>
<comment type="subcellular location">
    <subcellularLocation>
        <location evidence="1">Membrane</location>
        <topology evidence="1">Multi-pass membrane protein</topology>
    </subcellularLocation>
</comment>
<keyword evidence="8" id="KW-1185">Reference proteome</keyword>
<feature type="domain" description="ABC-2 type transporter transmembrane" evidence="6">
    <location>
        <begin position="22"/>
        <end position="374"/>
    </location>
</feature>
<dbReference type="Proteomes" id="UP001364472">
    <property type="component" value="Unassembled WGS sequence"/>
</dbReference>
<dbReference type="PANTHER" id="PTHR43471">
    <property type="entry name" value="ABC TRANSPORTER PERMEASE"/>
    <property type="match status" value="1"/>
</dbReference>
<keyword evidence="2 5" id="KW-0812">Transmembrane</keyword>
<dbReference type="GO" id="GO:0140359">
    <property type="term" value="F:ABC-type transporter activity"/>
    <property type="evidence" value="ECO:0007669"/>
    <property type="project" value="InterPro"/>
</dbReference>
<keyword evidence="3 5" id="KW-1133">Transmembrane helix</keyword>
<feature type="transmembrane region" description="Helical" evidence="5">
    <location>
        <begin position="182"/>
        <end position="203"/>
    </location>
</feature>
<proteinExistence type="predicted"/>
<dbReference type="PANTHER" id="PTHR43471:SF3">
    <property type="entry name" value="ABC TRANSPORTER PERMEASE PROTEIN NATB"/>
    <property type="match status" value="1"/>
</dbReference>
<name>A0AAW9RBD4_9GAMM</name>
<dbReference type="Pfam" id="PF12698">
    <property type="entry name" value="ABC2_membrane_3"/>
    <property type="match status" value="1"/>
</dbReference>
<gene>
    <name evidence="7" type="ORF">WB794_11715</name>
</gene>
<comment type="caution">
    <text evidence="7">The sequence shown here is derived from an EMBL/GenBank/DDBJ whole genome shotgun (WGS) entry which is preliminary data.</text>
</comment>
<dbReference type="GO" id="GO:0016020">
    <property type="term" value="C:membrane"/>
    <property type="evidence" value="ECO:0007669"/>
    <property type="project" value="UniProtKB-SubCell"/>
</dbReference>